<keyword evidence="1" id="KW-0472">Membrane</keyword>
<reference evidence="2 3" key="1">
    <citation type="submission" date="2019-02" db="EMBL/GenBank/DDBJ databases">
        <title>Deep-cultivation of Planctomycetes and their phenomic and genomic characterization uncovers novel biology.</title>
        <authorList>
            <person name="Wiegand S."/>
            <person name="Jogler M."/>
            <person name="Boedeker C."/>
            <person name="Pinto D."/>
            <person name="Vollmers J."/>
            <person name="Rivas-Marin E."/>
            <person name="Kohn T."/>
            <person name="Peeters S.H."/>
            <person name="Heuer A."/>
            <person name="Rast P."/>
            <person name="Oberbeckmann S."/>
            <person name="Bunk B."/>
            <person name="Jeske O."/>
            <person name="Meyerdierks A."/>
            <person name="Storesund J.E."/>
            <person name="Kallscheuer N."/>
            <person name="Luecker S."/>
            <person name="Lage O.M."/>
            <person name="Pohl T."/>
            <person name="Merkel B.J."/>
            <person name="Hornburger P."/>
            <person name="Mueller R.-W."/>
            <person name="Bruemmer F."/>
            <person name="Labrenz M."/>
            <person name="Spormann A.M."/>
            <person name="Op den Camp H."/>
            <person name="Overmann J."/>
            <person name="Amann R."/>
            <person name="Jetten M.S.M."/>
            <person name="Mascher T."/>
            <person name="Medema M.H."/>
            <person name="Devos D.P."/>
            <person name="Kaster A.-K."/>
            <person name="Ovreas L."/>
            <person name="Rohde M."/>
            <person name="Galperin M.Y."/>
            <person name="Jogler C."/>
        </authorList>
    </citation>
    <scope>NUCLEOTIDE SEQUENCE [LARGE SCALE GENOMIC DNA]</scope>
    <source>
        <strain evidence="2 3">Pan189</strain>
    </source>
</reference>
<organism evidence="2 3">
    <name type="scientific">Stratiformator vulcanicus</name>
    <dbReference type="NCBI Taxonomy" id="2527980"/>
    <lineage>
        <taxon>Bacteria</taxon>
        <taxon>Pseudomonadati</taxon>
        <taxon>Planctomycetota</taxon>
        <taxon>Planctomycetia</taxon>
        <taxon>Planctomycetales</taxon>
        <taxon>Planctomycetaceae</taxon>
        <taxon>Stratiformator</taxon>
    </lineage>
</organism>
<keyword evidence="1" id="KW-1133">Transmembrane helix</keyword>
<dbReference type="RefSeq" id="WP_310820610.1">
    <property type="nucleotide sequence ID" value="NZ_CP036268.1"/>
</dbReference>
<feature type="transmembrane region" description="Helical" evidence="1">
    <location>
        <begin position="6"/>
        <end position="25"/>
    </location>
</feature>
<dbReference type="EMBL" id="CP036268">
    <property type="protein sequence ID" value="QDT38891.1"/>
    <property type="molecule type" value="Genomic_DNA"/>
</dbReference>
<dbReference type="KEGG" id="svp:Pan189_32900"/>
<name>A0A517R4T6_9PLAN</name>
<evidence type="ECO:0000313" key="3">
    <source>
        <dbReference type="Proteomes" id="UP000317318"/>
    </source>
</evidence>
<dbReference type="AlphaFoldDB" id="A0A517R4T6"/>
<accession>A0A517R4T6</accession>
<proteinExistence type="predicted"/>
<keyword evidence="1" id="KW-0812">Transmembrane</keyword>
<sequence>MSFVILTAGVAILYFTIYDAVITVLSTQGAGPLTRLWTGAVWYCGLAFTVVGQSTSC</sequence>
<keyword evidence="3" id="KW-1185">Reference proteome</keyword>
<protein>
    <submittedName>
        <fullName evidence="2">Uncharacterized protein</fullName>
    </submittedName>
</protein>
<gene>
    <name evidence="2" type="ORF">Pan189_32900</name>
</gene>
<evidence type="ECO:0000256" key="1">
    <source>
        <dbReference type="SAM" id="Phobius"/>
    </source>
</evidence>
<evidence type="ECO:0000313" key="2">
    <source>
        <dbReference type="EMBL" id="QDT38891.1"/>
    </source>
</evidence>
<dbReference type="Proteomes" id="UP000317318">
    <property type="component" value="Chromosome"/>
</dbReference>